<evidence type="ECO:0000256" key="3">
    <source>
        <dbReference type="ARBA" id="ARBA00022475"/>
    </source>
</evidence>
<evidence type="ECO:0000313" key="13">
    <source>
        <dbReference type="Proteomes" id="UP000634136"/>
    </source>
</evidence>
<dbReference type="InterPro" id="IPR046956">
    <property type="entry name" value="RLP23-like"/>
</dbReference>
<dbReference type="AlphaFoldDB" id="A0A834WFM6"/>
<dbReference type="InterPro" id="IPR032675">
    <property type="entry name" value="LRR_dom_sf"/>
</dbReference>
<evidence type="ECO:0000256" key="1">
    <source>
        <dbReference type="ARBA" id="ARBA00004251"/>
    </source>
</evidence>
<proteinExistence type="inferred from homology"/>
<name>A0A834WFM6_9FABA</name>
<organism evidence="12 13">
    <name type="scientific">Senna tora</name>
    <dbReference type="NCBI Taxonomy" id="362788"/>
    <lineage>
        <taxon>Eukaryota</taxon>
        <taxon>Viridiplantae</taxon>
        <taxon>Streptophyta</taxon>
        <taxon>Embryophyta</taxon>
        <taxon>Tracheophyta</taxon>
        <taxon>Spermatophyta</taxon>
        <taxon>Magnoliopsida</taxon>
        <taxon>eudicotyledons</taxon>
        <taxon>Gunneridae</taxon>
        <taxon>Pentapetalae</taxon>
        <taxon>rosids</taxon>
        <taxon>fabids</taxon>
        <taxon>Fabales</taxon>
        <taxon>Fabaceae</taxon>
        <taxon>Caesalpinioideae</taxon>
        <taxon>Cassia clade</taxon>
        <taxon>Senna</taxon>
    </lineage>
</organism>
<keyword evidence="8" id="KW-1133">Transmembrane helix</keyword>
<keyword evidence="13" id="KW-1185">Reference proteome</keyword>
<dbReference type="PROSITE" id="PS51450">
    <property type="entry name" value="LRR"/>
    <property type="match status" value="1"/>
</dbReference>
<comment type="caution">
    <text evidence="12">The sequence shown here is derived from an EMBL/GenBank/DDBJ whole genome shotgun (WGS) entry which is preliminary data.</text>
</comment>
<dbReference type="FunFam" id="3.80.10.10:FF:000095">
    <property type="entry name" value="LRR receptor-like serine/threonine-protein kinase GSO1"/>
    <property type="match status" value="1"/>
</dbReference>
<dbReference type="FunFam" id="3.80.10.10:FF:000383">
    <property type="entry name" value="Leucine-rich repeat receptor protein kinase EMS1"/>
    <property type="match status" value="1"/>
</dbReference>
<comment type="similarity">
    <text evidence="2">Belongs to the RLP family.</text>
</comment>
<evidence type="ECO:0000256" key="9">
    <source>
        <dbReference type="ARBA" id="ARBA00023136"/>
    </source>
</evidence>
<dbReference type="Pfam" id="PF13855">
    <property type="entry name" value="LRR_8"/>
    <property type="match status" value="2"/>
</dbReference>
<dbReference type="PANTHER" id="PTHR48061:SF50">
    <property type="entry name" value="LEUCINE-RICH REPEAT-CONTAINING N-TERMINAL PLANT-TYPE DOMAIN-CONTAINING PROTEIN"/>
    <property type="match status" value="1"/>
</dbReference>
<keyword evidence="9" id="KW-0472">Membrane</keyword>
<dbReference type="Proteomes" id="UP000634136">
    <property type="component" value="Unassembled WGS sequence"/>
</dbReference>
<evidence type="ECO:0000313" key="12">
    <source>
        <dbReference type="EMBL" id="KAF7815359.1"/>
    </source>
</evidence>
<dbReference type="EMBL" id="JAAIUW010000009">
    <property type="protein sequence ID" value="KAF7815359.1"/>
    <property type="molecule type" value="Genomic_DNA"/>
</dbReference>
<sequence length="633" mass="70682">MCIHYHYTALLNFKNSFSLNSSASKYCDGDQSSYPKTASWGNDLDCCLWDGVTCDSISGHVIGLDLSCSWLEGHFHPNSTIFQLSHLQSLNLAFNNFSGSSISSQFGDLVTLTHLNLSFSWFSGEIPSKISQLSKLVSLDLSWNFFTSFVPSTWENLILNVTDLRELVLEDVNMSSIRPSSLSLLMNLSSSLVTLSLRHTGLQGKMENDILCLQNLQKLSLSWNENLKVQLPKSNWSSPLRFLDLSKIDISGELPDSLGHLKSLNVLHLYSCQLEGHVPPSLGNLIELTYLDLSFNNLISGEISFLSTLQHLTSLDLSGIDFSGQFPSSILSNLEHLTFLRLSRNNFSGEIPSSLSNLENLTYLDLSNNNFRGEIPNVLEKLTKLEVLYLSNLSHNKLTSIEDLLMRKLWFLDLSFNMLEGSLSIPSSIVQVFSVSNNKFIGSISFLFCNASSLVILNLSHNKLTGPIPQCLVAFPYLSVLDLQKNNLVGTIPTNFPESNSLQTLHFNGNQLQGSLPLSLGNCTQLQVLDVGENKIEDTFPNWLEGLQELQVLVLKANKFHGVINTSNSKYPFAKLRIFDVSNNHFEGSLPTAYIKEFKGMMEVNDRLHLAASFKRKEKGDLIEEDTTRKNSV</sequence>
<keyword evidence="10 12" id="KW-0675">Receptor</keyword>
<dbReference type="InterPro" id="IPR001611">
    <property type="entry name" value="Leu-rich_rpt"/>
</dbReference>
<keyword evidence="11" id="KW-0325">Glycoprotein</keyword>
<evidence type="ECO:0000256" key="4">
    <source>
        <dbReference type="ARBA" id="ARBA00022614"/>
    </source>
</evidence>
<accession>A0A834WFM6</accession>
<evidence type="ECO:0000256" key="8">
    <source>
        <dbReference type="ARBA" id="ARBA00022989"/>
    </source>
</evidence>
<dbReference type="PANTHER" id="PTHR48061">
    <property type="entry name" value="LEUCINE-RICH REPEAT RECEPTOR PROTEIN KINASE EMS1-LIKE-RELATED"/>
    <property type="match status" value="1"/>
</dbReference>
<gene>
    <name evidence="12" type="ORF">G2W53_029328</name>
</gene>
<dbReference type="GO" id="GO:0005886">
    <property type="term" value="C:plasma membrane"/>
    <property type="evidence" value="ECO:0007669"/>
    <property type="project" value="UniProtKB-SubCell"/>
</dbReference>
<evidence type="ECO:0000256" key="2">
    <source>
        <dbReference type="ARBA" id="ARBA00009592"/>
    </source>
</evidence>
<dbReference type="Gene3D" id="3.80.10.10">
    <property type="entry name" value="Ribonuclease Inhibitor"/>
    <property type="match status" value="5"/>
</dbReference>
<keyword evidence="3" id="KW-1003">Cell membrane</keyword>
<keyword evidence="6" id="KW-0732">Signal</keyword>
<dbReference type="SUPFAM" id="SSF52047">
    <property type="entry name" value="RNI-like"/>
    <property type="match status" value="1"/>
</dbReference>
<evidence type="ECO:0000256" key="10">
    <source>
        <dbReference type="ARBA" id="ARBA00023170"/>
    </source>
</evidence>
<dbReference type="Pfam" id="PF00560">
    <property type="entry name" value="LRR_1"/>
    <property type="match status" value="6"/>
</dbReference>
<evidence type="ECO:0000256" key="7">
    <source>
        <dbReference type="ARBA" id="ARBA00022737"/>
    </source>
</evidence>
<keyword evidence="7" id="KW-0677">Repeat</keyword>
<dbReference type="SMART" id="SM00369">
    <property type="entry name" value="LRR_TYP"/>
    <property type="match status" value="6"/>
</dbReference>
<evidence type="ECO:0000256" key="6">
    <source>
        <dbReference type="ARBA" id="ARBA00022729"/>
    </source>
</evidence>
<dbReference type="OrthoDB" id="1305316at2759"/>
<reference evidence="12" key="1">
    <citation type="submission" date="2020-09" db="EMBL/GenBank/DDBJ databases">
        <title>Genome-Enabled Discovery of Anthraquinone Biosynthesis in Senna tora.</title>
        <authorList>
            <person name="Kang S.-H."/>
            <person name="Pandey R.P."/>
            <person name="Lee C.-M."/>
            <person name="Sim J.-S."/>
            <person name="Jeong J.-T."/>
            <person name="Choi B.-S."/>
            <person name="Jung M."/>
            <person name="Ginzburg D."/>
            <person name="Zhao K."/>
            <person name="Won S.Y."/>
            <person name="Oh T.-J."/>
            <person name="Yu Y."/>
            <person name="Kim N.-H."/>
            <person name="Lee O.R."/>
            <person name="Lee T.-H."/>
            <person name="Bashyal P."/>
            <person name="Kim T.-S."/>
            <person name="Lee W.-H."/>
            <person name="Kawkins C."/>
            <person name="Kim C.-K."/>
            <person name="Kim J.S."/>
            <person name="Ahn B.O."/>
            <person name="Rhee S.Y."/>
            <person name="Sohng J.K."/>
        </authorList>
    </citation>
    <scope>NUCLEOTIDE SEQUENCE</scope>
    <source>
        <tissue evidence="12">Leaf</tissue>
    </source>
</reference>
<keyword evidence="4" id="KW-0433">Leucine-rich repeat</keyword>
<evidence type="ECO:0000256" key="11">
    <source>
        <dbReference type="ARBA" id="ARBA00023180"/>
    </source>
</evidence>
<dbReference type="InterPro" id="IPR003591">
    <property type="entry name" value="Leu-rich_rpt_typical-subtyp"/>
</dbReference>
<evidence type="ECO:0000256" key="5">
    <source>
        <dbReference type="ARBA" id="ARBA00022692"/>
    </source>
</evidence>
<dbReference type="Pfam" id="PF13516">
    <property type="entry name" value="LRR_6"/>
    <property type="match status" value="1"/>
</dbReference>
<comment type="subcellular location">
    <subcellularLocation>
        <location evidence="1">Cell membrane</location>
        <topology evidence="1">Single-pass type I membrane protein</topology>
    </subcellularLocation>
</comment>
<protein>
    <submittedName>
        <fullName evidence="12">Receptor-like protein 9DC3</fullName>
    </submittedName>
</protein>
<dbReference type="SUPFAM" id="SSF52058">
    <property type="entry name" value="L domain-like"/>
    <property type="match status" value="1"/>
</dbReference>
<keyword evidence="5" id="KW-0812">Transmembrane</keyword>